<proteinExistence type="predicted"/>
<evidence type="ECO:0000313" key="3">
    <source>
        <dbReference type="Proteomes" id="UP000436181"/>
    </source>
</evidence>
<gene>
    <name evidence="2" type="ORF">F8377_00960</name>
</gene>
<dbReference type="EMBL" id="WBZJ01000001">
    <property type="protein sequence ID" value="KAB3522773.1"/>
    <property type="molecule type" value="Genomic_DNA"/>
</dbReference>
<reference evidence="2 3" key="1">
    <citation type="submission" date="2019-10" db="EMBL/GenBank/DDBJ databases">
        <title>Corynebacterium sp novel species isolated from the respiratory tract of Marmot.</title>
        <authorList>
            <person name="Zhang G."/>
        </authorList>
    </citation>
    <scope>NUCLEOTIDE SEQUENCE [LARGE SCALE GENOMIC DNA]</scope>
    <source>
        <strain evidence="2 3">336</strain>
    </source>
</reference>
<dbReference type="RefSeq" id="WP_151843667.1">
    <property type="nucleotide sequence ID" value="NZ_WBZJ01000001.1"/>
</dbReference>
<dbReference type="Proteomes" id="UP000436181">
    <property type="component" value="Unassembled WGS sequence"/>
</dbReference>
<dbReference type="PANTHER" id="PTHR46211:SF13">
    <property type="entry name" value="GLYCEROPHOSPHODIESTER PHOSPHODIESTERASE 1-RELATED"/>
    <property type="match status" value="1"/>
</dbReference>
<comment type="caution">
    <text evidence="2">The sequence shown here is derived from an EMBL/GenBank/DDBJ whole genome shotgun (WGS) entry which is preliminary data.</text>
</comment>
<dbReference type="SUPFAM" id="SSF51695">
    <property type="entry name" value="PLC-like phosphodiesterases"/>
    <property type="match status" value="1"/>
</dbReference>
<feature type="domain" description="GP-PDE" evidence="1">
    <location>
        <begin position="1"/>
        <end position="253"/>
    </location>
</feature>
<protein>
    <submittedName>
        <fullName evidence="2">Glycerophosphodiester phosphodiesterase</fullName>
    </submittedName>
</protein>
<evidence type="ECO:0000313" key="2">
    <source>
        <dbReference type="EMBL" id="KAB3522773.1"/>
    </source>
</evidence>
<dbReference type="Gene3D" id="3.20.20.190">
    <property type="entry name" value="Phosphatidylinositol (PI) phosphodiesterase"/>
    <property type="match status" value="1"/>
</dbReference>
<keyword evidence="3" id="KW-1185">Reference proteome</keyword>
<dbReference type="InterPro" id="IPR017946">
    <property type="entry name" value="PLC-like_Pdiesterase_TIM-brl"/>
</dbReference>
<sequence length="255" mass="28411">MKVVAHRGASGELPEHTMGAYELALHQGADGYECDVRLTADHQLVCFHDRSVARTCVDAGRPRGLISQMTLAELRGLNFGTVERPAGIVTLRELLDFFFDAGGRDGQELFIETKHPNRFGAAVEWELFKELEARGAAGGGGGGGCAEMMRRVHVLSFNPSSLWRFRGLSPRTHRILLRREFQKVMNPALERAGVVHSHGVSLARGKVRPDIIGRFGRGTYMWTVDQERDVMWAKARGVDWLATNFPGMAVQWRDV</sequence>
<organism evidence="2 3">
    <name type="scientific">Corynebacterium zhongnanshanii</name>
    <dbReference type="NCBI Taxonomy" id="2768834"/>
    <lineage>
        <taxon>Bacteria</taxon>
        <taxon>Bacillati</taxon>
        <taxon>Actinomycetota</taxon>
        <taxon>Actinomycetes</taxon>
        <taxon>Mycobacteriales</taxon>
        <taxon>Corynebacteriaceae</taxon>
        <taxon>Corynebacterium</taxon>
    </lineage>
</organism>
<name>A0ABQ6VEP2_9CORY</name>
<evidence type="ECO:0000259" key="1">
    <source>
        <dbReference type="PROSITE" id="PS51704"/>
    </source>
</evidence>
<dbReference type="InterPro" id="IPR030395">
    <property type="entry name" value="GP_PDE_dom"/>
</dbReference>
<accession>A0ABQ6VEP2</accession>
<dbReference type="Pfam" id="PF03009">
    <property type="entry name" value="GDPD"/>
    <property type="match status" value="1"/>
</dbReference>
<dbReference type="PROSITE" id="PS51704">
    <property type="entry name" value="GP_PDE"/>
    <property type="match status" value="1"/>
</dbReference>
<dbReference type="PANTHER" id="PTHR46211">
    <property type="entry name" value="GLYCEROPHOSPHORYL DIESTER PHOSPHODIESTERASE"/>
    <property type="match status" value="1"/>
</dbReference>